<protein>
    <recommendedName>
        <fullName evidence="2">J domain-containing protein</fullName>
    </recommendedName>
</protein>
<evidence type="ECO:0000259" key="2">
    <source>
        <dbReference type="PROSITE" id="PS50076"/>
    </source>
</evidence>
<dbReference type="RefSeq" id="XP_067175031.1">
    <property type="nucleotide sequence ID" value="XM_067319656.1"/>
</dbReference>
<evidence type="ECO:0000313" key="4">
    <source>
        <dbReference type="Proteomes" id="UP000673552"/>
    </source>
</evidence>
<dbReference type="AlphaFoldDB" id="A0A836GQH0"/>
<dbReference type="InterPro" id="IPR036869">
    <property type="entry name" value="J_dom_sf"/>
</dbReference>
<feature type="transmembrane region" description="Helical" evidence="1">
    <location>
        <begin position="87"/>
        <end position="109"/>
    </location>
</feature>
<dbReference type="SMART" id="SM00271">
    <property type="entry name" value="DnaJ"/>
    <property type="match status" value="1"/>
</dbReference>
<dbReference type="GeneID" id="92512168"/>
<evidence type="ECO:0000256" key="1">
    <source>
        <dbReference type="SAM" id="Phobius"/>
    </source>
</evidence>
<dbReference type="CDD" id="cd06257">
    <property type="entry name" value="DnaJ"/>
    <property type="match status" value="1"/>
</dbReference>
<dbReference type="Proteomes" id="UP000673552">
    <property type="component" value="Chromosome 34"/>
</dbReference>
<dbReference type="KEGG" id="lmat:92512168"/>
<dbReference type="Pfam" id="PF00226">
    <property type="entry name" value="DnaJ"/>
    <property type="match status" value="1"/>
</dbReference>
<dbReference type="InterPro" id="IPR001623">
    <property type="entry name" value="DnaJ_domain"/>
</dbReference>
<comment type="caution">
    <text evidence="3">The sequence shown here is derived from an EMBL/GenBank/DDBJ whole genome shotgun (WGS) entry which is preliminary data.</text>
</comment>
<feature type="transmembrane region" description="Helical" evidence="1">
    <location>
        <begin position="228"/>
        <end position="246"/>
    </location>
</feature>
<name>A0A836GQH0_9TRYP</name>
<dbReference type="Gene3D" id="1.10.287.110">
    <property type="entry name" value="DnaJ domain"/>
    <property type="match status" value="1"/>
</dbReference>
<dbReference type="SUPFAM" id="SSF46565">
    <property type="entry name" value="Chaperone J-domain"/>
    <property type="match status" value="1"/>
</dbReference>
<dbReference type="OrthoDB" id="445556at2759"/>
<keyword evidence="1" id="KW-0472">Membrane</keyword>
<keyword evidence="1" id="KW-1133">Transmembrane helix</keyword>
<dbReference type="PROSITE" id="PS50076">
    <property type="entry name" value="DNAJ_2"/>
    <property type="match status" value="1"/>
</dbReference>
<accession>A0A836GQH0</accession>
<evidence type="ECO:0000313" key="3">
    <source>
        <dbReference type="EMBL" id="KAG5468093.1"/>
    </source>
</evidence>
<dbReference type="PRINTS" id="PR00625">
    <property type="entry name" value="JDOMAIN"/>
</dbReference>
<reference evidence="3 4" key="1">
    <citation type="submission" date="2021-03" db="EMBL/GenBank/DDBJ databases">
        <title>Leishmania (Mundinia) martiniquensis Genome sequencing and assembly.</title>
        <authorList>
            <person name="Almutairi H."/>
            <person name="Gatherer D."/>
        </authorList>
    </citation>
    <scope>NUCLEOTIDE SEQUENCE [LARGE SCALE GENOMIC DNA]</scope>
    <source>
        <strain evidence="3">LSCM1</strain>
    </source>
</reference>
<keyword evidence="4" id="KW-1185">Reference proteome</keyword>
<dbReference type="InterPro" id="IPR050817">
    <property type="entry name" value="DjlA_DnaK_co-chaperone"/>
</dbReference>
<dbReference type="EMBL" id="JAFEUZ010000034">
    <property type="protein sequence ID" value="KAG5468093.1"/>
    <property type="molecule type" value="Genomic_DNA"/>
</dbReference>
<proteinExistence type="predicted"/>
<sequence>MQEFSSPSAEALEVSSDFRRFVGRMKDVGRVFAAKSKTDGRSNFVLPPRDKEAAQADLKGEWLDCCFREYLERKRLFERRFRSRVQLIVRILAFLVPFLAVLWSIWPIWRVLIDVETDTYYKTLEVSSRATPSEITRAYRSMMKRWHPDHNPACGSFCREKTERIKEAYDILFSRSDHRLTLANQYHEGAMTLRSLLSFRGFQISGDAAMNVFMIVRRVYPASARSSGVLRLACSVIILLFCVVHESFFVSGFNIVTMIELFYYSLSMAKSSAQQQSMEEARRFSYPDVARDAFALLSCASVASISMWWREKGGTPIEEVFRMLYGSVYVLSFLYSFSPNIYDNFLVRKCSVPLRYVDMASSRLSWTRLMTSELMFLVDDLFVFTCRISTPYRVVVYVAHFVFLCQLCMLPWDSPISNVRASARATPAEVEERNPPAASRVNARLAQLSNCTGTKGAEGSTFRECYMTKDEEGVVTDLDSEAVAWEEIATLKYKSLIIALGCKHAQQHSQQADAIDIAPTADLQNVAVVALSRGAGAGPAVSQQRLDVLCQVHDPEMSRLLAMERGPKMMVPVRSKSVWNLSVARAEYRKRFGSEASLTSAQVWRKRAAATTACATWKTLTSMVFMWVVVAFACTVAAPSSQDALRSTKGIDNSLRPQIFARFVGSLPPTHFVNELSGGLLTVAQMPIFTLDWWDAGATLGFVS</sequence>
<organism evidence="3 4">
    <name type="scientific">Leishmania martiniquensis</name>
    <dbReference type="NCBI Taxonomy" id="1580590"/>
    <lineage>
        <taxon>Eukaryota</taxon>
        <taxon>Discoba</taxon>
        <taxon>Euglenozoa</taxon>
        <taxon>Kinetoplastea</taxon>
        <taxon>Metakinetoplastina</taxon>
        <taxon>Trypanosomatida</taxon>
        <taxon>Trypanosomatidae</taxon>
        <taxon>Leishmaniinae</taxon>
        <taxon>Leishmania</taxon>
    </lineage>
</organism>
<dbReference type="PANTHER" id="PTHR24074">
    <property type="entry name" value="CO-CHAPERONE PROTEIN DJLA"/>
    <property type="match status" value="1"/>
</dbReference>
<feature type="domain" description="J" evidence="2">
    <location>
        <begin position="119"/>
        <end position="190"/>
    </location>
</feature>
<gene>
    <name evidence="3" type="ORF">LSCM1_02062</name>
</gene>
<keyword evidence="1" id="KW-0812">Transmembrane</keyword>